<feature type="transmembrane region" description="Helical" evidence="2">
    <location>
        <begin position="7"/>
        <end position="27"/>
    </location>
</feature>
<organism evidence="3 4">
    <name type="scientific">Hufsiella ginkgonis</name>
    <dbReference type="NCBI Taxonomy" id="2695274"/>
    <lineage>
        <taxon>Bacteria</taxon>
        <taxon>Pseudomonadati</taxon>
        <taxon>Bacteroidota</taxon>
        <taxon>Sphingobacteriia</taxon>
        <taxon>Sphingobacteriales</taxon>
        <taxon>Sphingobacteriaceae</taxon>
        <taxon>Hufsiella</taxon>
    </lineage>
</organism>
<name>A0A7K1XW99_9SPHI</name>
<evidence type="ECO:0000313" key="4">
    <source>
        <dbReference type="Proteomes" id="UP000451233"/>
    </source>
</evidence>
<keyword evidence="2" id="KW-1133">Transmembrane helix</keyword>
<keyword evidence="1" id="KW-0175">Coiled coil</keyword>
<accession>A0A7K1XW99</accession>
<evidence type="ECO:0000256" key="1">
    <source>
        <dbReference type="SAM" id="Coils"/>
    </source>
</evidence>
<keyword evidence="2" id="KW-0812">Transmembrane</keyword>
<keyword evidence="2" id="KW-0472">Membrane</keyword>
<dbReference type="EMBL" id="WVHS01000002">
    <property type="protein sequence ID" value="MXV15272.1"/>
    <property type="molecule type" value="Genomic_DNA"/>
</dbReference>
<gene>
    <name evidence="3" type="ORF">GS398_08160</name>
</gene>
<evidence type="ECO:0000256" key="2">
    <source>
        <dbReference type="SAM" id="Phobius"/>
    </source>
</evidence>
<protein>
    <submittedName>
        <fullName evidence="3">Uncharacterized protein</fullName>
    </submittedName>
</protein>
<dbReference type="RefSeq" id="WP_160906277.1">
    <property type="nucleotide sequence ID" value="NZ_WVHS01000002.1"/>
</dbReference>
<dbReference type="AlphaFoldDB" id="A0A7K1XW99"/>
<evidence type="ECO:0000313" key="3">
    <source>
        <dbReference type="EMBL" id="MXV15272.1"/>
    </source>
</evidence>
<comment type="caution">
    <text evidence="3">The sequence shown here is derived from an EMBL/GenBank/DDBJ whole genome shotgun (WGS) entry which is preliminary data.</text>
</comment>
<keyword evidence="4" id="KW-1185">Reference proteome</keyword>
<feature type="coiled-coil region" evidence="1">
    <location>
        <begin position="144"/>
        <end position="171"/>
    </location>
</feature>
<dbReference type="Proteomes" id="UP000451233">
    <property type="component" value="Unassembled WGS sequence"/>
</dbReference>
<sequence>MNSTSKKIFLGLTIVVPFLIYCVYYYGMMIKNAPYQYSELESITLKYGAGTGLVNQYDSKTGAYQYLDDKDSLIKTTLRLREKDLKYLHTKARKVGFWNFPEVLESNDSVGAKNDLHYYLEFKYARKSKRLLFSTGFNRDQQLADAAKSLVDEVEKSINDAEDRVRRAKTN</sequence>
<reference evidence="3 4" key="1">
    <citation type="submission" date="2019-11" db="EMBL/GenBank/DDBJ databases">
        <title>Pedobacter sp. HMF7056 Genome sequencing and assembly.</title>
        <authorList>
            <person name="Kang H."/>
            <person name="Kim H."/>
            <person name="Joh K."/>
        </authorList>
    </citation>
    <scope>NUCLEOTIDE SEQUENCE [LARGE SCALE GENOMIC DNA]</scope>
    <source>
        <strain evidence="3 4">HMF7056</strain>
    </source>
</reference>
<proteinExistence type="predicted"/>